<dbReference type="Pfam" id="PF04355">
    <property type="entry name" value="BamE"/>
    <property type="match status" value="1"/>
</dbReference>
<feature type="domain" description="Outer membrane protein assembly factor BamE" evidence="5">
    <location>
        <begin position="42"/>
        <end position="116"/>
    </location>
</feature>
<dbReference type="GO" id="GO:1990063">
    <property type="term" value="C:Bam protein complex"/>
    <property type="evidence" value="ECO:0007669"/>
    <property type="project" value="TreeGrafter"/>
</dbReference>
<feature type="signal peptide" evidence="4">
    <location>
        <begin position="1"/>
        <end position="30"/>
    </location>
</feature>
<gene>
    <name evidence="6" type="ORF">SAMN02983003_0450</name>
</gene>
<dbReference type="GO" id="GO:0030674">
    <property type="term" value="F:protein-macromolecule adaptor activity"/>
    <property type="evidence" value="ECO:0007669"/>
    <property type="project" value="TreeGrafter"/>
</dbReference>
<dbReference type="RefSeq" id="WP_072338775.1">
    <property type="nucleotide sequence ID" value="NZ_FPKU01000001.1"/>
</dbReference>
<dbReference type="Gene3D" id="3.30.1450.10">
    <property type="match status" value="1"/>
</dbReference>
<sequence length="152" mass="16472">MTATPRSTRSAKAVIALGLAALLAGCSSMGTGMSLTTTRTQGYVITQDQLAQVRAGQSQQTVVLVLGSPQAQNSFGDETSYYYVSTKVDRTAFGLDIVRERTVVAVYFDKNKRVSDKAVYGLQDGRMITIETRRTPSFGEDRGFIESILSSI</sequence>
<evidence type="ECO:0000313" key="6">
    <source>
        <dbReference type="EMBL" id="SFZ81351.1"/>
    </source>
</evidence>
<evidence type="ECO:0000259" key="5">
    <source>
        <dbReference type="Pfam" id="PF04355"/>
    </source>
</evidence>
<dbReference type="PANTHER" id="PTHR37482:SF1">
    <property type="entry name" value="OUTER MEMBRANE PROTEIN ASSEMBLY FACTOR BAME"/>
    <property type="match status" value="1"/>
</dbReference>
<protein>
    <submittedName>
        <fullName evidence="6">Beta-barrel assembly machine subunit BamE</fullName>
    </submittedName>
</protein>
<dbReference type="InterPro" id="IPR037873">
    <property type="entry name" value="BamE-like"/>
</dbReference>
<dbReference type="OrthoDB" id="9808313at2"/>
<evidence type="ECO:0000256" key="3">
    <source>
        <dbReference type="ARBA" id="ARBA00023237"/>
    </source>
</evidence>
<keyword evidence="7" id="KW-1185">Reference proteome</keyword>
<dbReference type="Proteomes" id="UP000183447">
    <property type="component" value="Unassembled WGS sequence"/>
</dbReference>
<keyword evidence="2" id="KW-0472">Membrane</keyword>
<dbReference type="EMBL" id="FPKU01000001">
    <property type="protein sequence ID" value="SFZ81351.1"/>
    <property type="molecule type" value="Genomic_DNA"/>
</dbReference>
<evidence type="ECO:0000256" key="2">
    <source>
        <dbReference type="ARBA" id="ARBA00023136"/>
    </source>
</evidence>
<reference evidence="6 7" key="1">
    <citation type="submission" date="2016-11" db="EMBL/GenBank/DDBJ databases">
        <authorList>
            <person name="Jaros S."/>
            <person name="Januszkiewicz K."/>
            <person name="Wedrychowicz H."/>
        </authorList>
    </citation>
    <scope>NUCLEOTIDE SEQUENCE [LARGE SCALE GENOMIC DNA]</scope>
    <source>
        <strain evidence="6 7">ATCC 23634</strain>
    </source>
</reference>
<name>A0A1K2HTV9_9HYPH</name>
<dbReference type="InterPro" id="IPR026592">
    <property type="entry name" value="BamE"/>
</dbReference>
<dbReference type="PANTHER" id="PTHR37482">
    <property type="entry name" value="OUTER MEMBRANE PROTEIN ASSEMBLY FACTOR BAME"/>
    <property type="match status" value="1"/>
</dbReference>
<feature type="chain" id="PRO_5012746855" evidence="4">
    <location>
        <begin position="31"/>
        <end position="152"/>
    </location>
</feature>
<proteinExistence type="predicted"/>
<dbReference type="PROSITE" id="PS51257">
    <property type="entry name" value="PROKAR_LIPOPROTEIN"/>
    <property type="match status" value="1"/>
</dbReference>
<organism evidence="6 7">
    <name type="scientific">Devosia enhydra</name>
    <dbReference type="NCBI Taxonomy" id="665118"/>
    <lineage>
        <taxon>Bacteria</taxon>
        <taxon>Pseudomonadati</taxon>
        <taxon>Pseudomonadota</taxon>
        <taxon>Alphaproteobacteria</taxon>
        <taxon>Hyphomicrobiales</taxon>
        <taxon>Devosiaceae</taxon>
        <taxon>Devosia</taxon>
    </lineage>
</organism>
<accession>A0A1K2HTV9</accession>
<dbReference type="GO" id="GO:0051205">
    <property type="term" value="P:protein insertion into membrane"/>
    <property type="evidence" value="ECO:0007669"/>
    <property type="project" value="TreeGrafter"/>
</dbReference>
<evidence type="ECO:0000256" key="1">
    <source>
        <dbReference type="ARBA" id="ARBA00022729"/>
    </source>
</evidence>
<dbReference type="AlphaFoldDB" id="A0A1K2HTV9"/>
<dbReference type="GO" id="GO:0043165">
    <property type="term" value="P:Gram-negative-bacterium-type cell outer membrane assembly"/>
    <property type="evidence" value="ECO:0007669"/>
    <property type="project" value="TreeGrafter"/>
</dbReference>
<evidence type="ECO:0000313" key="7">
    <source>
        <dbReference type="Proteomes" id="UP000183447"/>
    </source>
</evidence>
<dbReference type="InterPro" id="IPR007450">
    <property type="entry name" value="BamE_dom"/>
</dbReference>
<keyword evidence="3" id="KW-0998">Cell outer membrane</keyword>
<keyword evidence="1 4" id="KW-0732">Signal</keyword>
<dbReference type="STRING" id="665118.SAMN02983003_0450"/>
<evidence type="ECO:0000256" key="4">
    <source>
        <dbReference type="SAM" id="SignalP"/>
    </source>
</evidence>